<evidence type="ECO:0000256" key="4">
    <source>
        <dbReference type="ARBA" id="ARBA00023242"/>
    </source>
</evidence>
<dbReference type="PANTHER" id="PTHR12311:SF7">
    <property type="entry name" value="ACTIVATOR OF BASAL TRANSCRIPTION 1"/>
    <property type="match status" value="1"/>
</dbReference>
<accession>A0A833QWD9</accession>
<dbReference type="InterPro" id="IPR012677">
    <property type="entry name" value="Nucleotide-bd_a/b_plait_sf"/>
</dbReference>
<evidence type="ECO:0000313" key="9">
    <source>
        <dbReference type="Proteomes" id="UP000623129"/>
    </source>
</evidence>
<feature type="domain" description="RRM" evidence="7">
    <location>
        <begin position="37"/>
        <end position="119"/>
    </location>
</feature>
<evidence type="ECO:0000259" key="7">
    <source>
        <dbReference type="PROSITE" id="PS50102"/>
    </source>
</evidence>
<sequence length="240" mass="27667">MEEEQIMGKKEETQVQKVKNKRKRLQSDSGDNSDKRGVCYLSRVPPHMNPSHIRQLLSSFGEIQRLYLVPEGQSTDTNHKQAAGFRGKRFCEGWVEFAKRSVAKRVAKVLNNEQIGGKKRSPFYYDIWNIKYLSKFKWDDLISEIASKNRLRQEKLNMEISAAKRERDFYLSKMEQSLAQKHIQERRRKKQKTEGEEGNSKAVPPKVSRIVTQNVPLRNGASGNEPNLPEGFVAEVAGLF</sequence>
<feature type="compositionally biased region" description="Basic and acidic residues" evidence="6">
    <location>
        <begin position="1"/>
        <end position="14"/>
    </location>
</feature>
<dbReference type="CDD" id="cd12263">
    <property type="entry name" value="RRM_ABT1_like"/>
    <property type="match status" value="1"/>
</dbReference>
<dbReference type="InterPro" id="IPR035979">
    <property type="entry name" value="RBD_domain_sf"/>
</dbReference>
<dbReference type="GO" id="GO:0000472">
    <property type="term" value="P:endonucleolytic cleavage to generate mature 5'-end of SSU-rRNA from (SSU-rRNA, 5.8S rRNA, LSU-rRNA)"/>
    <property type="evidence" value="ECO:0007669"/>
    <property type="project" value="TreeGrafter"/>
</dbReference>
<evidence type="ECO:0000256" key="1">
    <source>
        <dbReference type="ARBA" id="ARBA00004604"/>
    </source>
</evidence>
<dbReference type="Proteomes" id="UP000623129">
    <property type="component" value="Unassembled WGS sequence"/>
</dbReference>
<evidence type="ECO:0000256" key="2">
    <source>
        <dbReference type="ARBA" id="ARBA00005819"/>
    </source>
</evidence>
<dbReference type="InterPro" id="IPR039119">
    <property type="entry name" value="ABT1/Esf2"/>
</dbReference>
<dbReference type="Pfam" id="PF00076">
    <property type="entry name" value="RRM_1"/>
    <property type="match status" value="1"/>
</dbReference>
<keyword evidence="4" id="KW-0539">Nucleus</keyword>
<evidence type="ECO:0000256" key="3">
    <source>
        <dbReference type="ARBA" id="ARBA00022884"/>
    </source>
</evidence>
<feature type="compositionally biased region" description="Polar residues" evidence="6">
    <location>
        <begin position="210"/>
        <end position="225"/>
    </location>
</feature>
<keyword evidence="9" id="KW-1185">Reference proteome</keyword>
<dbReference type="InterPro" id="IPR034353">
    <property type="entry name" value="ABT1/ESF2_RRM"/>
</dbReference>
<evidence type="ECO:0000313" key="8">
    <source>
        <dbReference type="EMBL" id="KAF3326224.1"/>
    </source>
</evidence>
<reference evidence="8" key="1">
    <citation type="submission" date="2020-01" db="EMBL/GenBank/DDBJ databases">
        <title>Genome sequence of Kobresia littledalei, the first chromosome-level genome in the family Cyperaceae.</title>
        <authorList>
            <person name="Qu G."/>
        </authorList>
    </citation>
    <scope>NUCLEOTIDE SEQUENCE</scope>
    <source>
        <strain evidence="8">C.B.Clarke</strain>
        <tissue evidence="8">Leaf</tissue>
    </source>
</reference>
<dbReference type="GO" id="GO:0000447">
    <property type="term" value="P:endonucleolytic cleavage in ITS1 to separate SSU-rRNA from 5.8S rRNA and LSU-rRNA from tricistronic rRNA transcript (SSU-rRNA, 5.8S rRNA, LSU-rRNA)"/>
    <property type="evidence" value="ECO:0007669"/>
    <property type="project" value="TreeGrafter"/>
</dbReference>
<dbReference type="OrthoDB" id="287393at2759"/>
<dbReference type="SUPFAM" id="SSF54928">
    <property type="entry name" value="RNA-binding domain, RBD"/>
    <property type="match status" value="1"/>
</dbReference>
<dbReference type="PANTHER" id="PTHR12311">
    <property type="entry name" value="ACTIVATOR OF BASAL TRANSCRIPTION 1"/>
    <property type="match status" value="1"/>
</dbReference>
<dbReference type="GO" id="GO:0003723">
    <property type="term" value="F:RNA binding"/>
    <property type="evidence" value="ECO:0007669"/>
    <property type="project" value="UniProtKB-UniRule"/>
</dbReference>
<comment type="caution">
    <text evidence="8">The sequence shown here is derived from an EMBL/GenBank/DDBJ whole genome shotgun (WGS) entry which is preliminary data.</text>
</comment>
<feature type="region of interest" description="Disordered" evidence="6">
    <location>
        <begin position="181"/>
        <end position="228"/>
    </location>
</feature>
<dbReference type="Gene3D" id="3.30.70.330">
    <property type="match status" value="1"/>
</dbReference>
<proteinExistence type="inferred from homology"/>
<dbReference type="GO" id="GO:0034462">
    <property type="term" value="P:small-subunit processome assembly"/>
    <property type="evidence" value="ECO:0007669"/>
    <property type="project" value="TreeGrafter"/>
</dbReference>
<dbReference type="EMBL" id="SWLB01000019">
    <property type="protein sequence ID" value="KAF3326224.1"/>
    <property type="molecule type" value="Genomic_DNA"/>
</dbReference>
<dbReference type="GO" id="GO:0005730">
    <property type="term" value="C:nucleolus"/>
    <property type="evidence" value="ECO:0007669"/>
    <property type="project" value="UniProtKB-SubCell"/>
</dbReference>
<dbReference type="GO" id="GO:0000480">
    <property type="term" value="P:endonucleolytic cleavage in 5'-ETS of tricistronic rRNA transcript (SSU-rRNA, 5.8S rRNA, LSU-rRNA)"/>
    <property type="evidence" value="ECO:0007669"/>
    <property type="project" value="TreeGrafter"/>
</dbReference>
<name>A0A833QWD9_9POAL</name>
<comment type="subcellular location">
    <subcellularLocation>
        <location evidence="1">Nucleus</location>
        <location evidence="1">Nucleolus</location>
    </subcellularLocation>
</comment>
<comment type="similarity">
    <text evidence="2">Belongs to the ESF2/ABP1 family.</text>
</comment>
<evidence type="ECO:0000256" key="6">
    <source>
        <dbReference type="SAM" id="MobiDB-lite"/>
    </source>
</evidence>
<keyword evidence="3 5" id="KW-0694">RNA-binding</keyword>
<evidence type="ECO:0000256" key="5">
    <source>
        <dbReference type="PROSITE-ProRule" id="PRU00176"/>
    </source>
</evidence>
<dbReference type="InterPro" id="IPR000504">
    <property type="entry name" value="RRM_dom"/>
</dbReference>
<protein>
    <submittedName>
        <fullName evidence="8">Pre-rRNA-processing protein ESF2 isoform X2</fullName>
    </submittedName>
</protein>
<organism evidence="8 9">
    <name type="scientific">Carex littledalei</name>
    <dbReference type="NCBI Taxonomy" id="544730"/>
    <lineage>
        <taxon>Eukaryota</taxon>
        <taxon>Viridiplantae</taxon>
        <taxon>Streptophyta</taxon>
        <taxon>Embryophyta</taxon>
        <taxon>Tracheophyta</taxon>
        <taxon>Spermatophyta</taxon>
        <taxon>Magnoliopsida</taxon>
        <taxon>Liliopsida</taxon>
        <taxon>Poales</taxon>
        <taxon>Cyperaceae</taxon>
        <taxon>Cyperoideae</taxon>
        <taxon>Cariceae</taxon>
        <taxon>Carex</taxon>
        <taxon>Carex subgen. Euthyceras</taxon>
    </lineage>
</organism>
<dbReference type="AlphaFoldDB" id="A0A833QWD9"/>
<dbReference type="PROSITE" id="PS50102">
    <property type="entry name" value="RRM"/>
    <property type="match status" value="1"/>
</dbReference>
<feature type="region of interest" description="Disordered" evidence="6">
    <location>
        <begin position="1"/>
        <end position="37"/>
    </location>
</feature>
<gene>
    <name evidence="8" type="ORF">FCM35_KLT09304</name>
</gene>